<dbReference type="InterPro" id="IPR011322">
    <property type="entry name" value="N-reg_PII-like_a/b"/>
</dbReference>
<dbReference type="Pfam" id="PF00543">
    <property type="entry name" value="P-II"/>
    <property type="match status" value="1"/>
</dbReference>
<evidence type="ECO:0000313" key="1">
    <source>
        <dbReference type="EMBL" id="KAJ8429499.1"/>
    </source>
</evidence>
<keyword evidence="2" id="KW-1185">Reference proteome</keyword>
<dbReference type="EMBL" id="JAKOGI010000889">
    <property type="protein sequence ID" value="KAJ8429499.1"/>
    <property type="molecule type" value="Genomic_DNA"/>
</dbReference>
<dbReference type="Gene3D" id="3.30.70.120">
    <property type="match status" value="1"/>
</dbReference>
<dbReference type="InterPro" id="IPR015867">
    <property type="entry name" value="N-reg_PII/ATP_PRibTrfase_C"/>
</dbReference>
<dbReference type="GO" id="GO:0030234">
    <property type="term" value="F:enzyme regulator activity"/>
    <property type="evidence" value="ECO:0007669"/>
    <property type="project" value="InterPro"/>
</dbReference>
<organism evidence="1 2">
    <name type="scientific">Carnegiea gigantea</name>
    <dbReference type="NCBI Taxonomy" id="171969"/>
    <lineage>
        <taxon>Eukaryota</taxon>
        <taxon>Viridiplantae</taxon>
        <taxon>Streptophyta</taxon>
        <taxon>Embryophyta</taxon>
        <taxon>Tracheophyta</taxon>
        <taxon>Spermatophyta</taxon>
        <taxon>Magnoliopsida</taxon>
        <taxon>eudicotyledons</taxon>
        <taxon>Gunneridae</taxon>
        <taxon>Pentapetalae</taxon>
        <taxon>Caryophyllales</taxon>
        <taxon>Cactineae</taxon>
        <taxon>Cactaceae</taxon>
        <taxon>Cactoideae</taxon>
        <taxon>Echinocereeae</taxon>
        <taxon>Carnegiea</taxon>
    </lineage>
</organism>
<dbReference type="PANTHER" id="PTHR30115">
    <property type="entry name" value="NITROGEN REGULATORY PROTEIN P-II"/>
    <property type="match status" value="1"/>
</dbReference>
<comment type="caution">
    <text evidence="1">The sequence shown here is derived from an EMBL/GenBank/DDBJ whole genome shotgun (WGS) entry which is preliminary data.</text>
</comment>
<proteinExistence type="predicted"/>
<name>A0A9Q1JR35_9CARY</name>
<dbReference type="GO" id="GO:0009534">
    <property type="term" value="C:chloroplast thylakoid"/>
    <property type="evidence" value="ECO:0007669"/>
    <property type="project" value="TreeGrafter"/>
</dbReference>
<dbReference type="GO" id="GO:0005524">
    <property type="term" value="F:ATP binding"/>
    <property type="evidence" value="ECO:0007669"/>
    <property type="project" value="TreeGrafter"/>
</dbReference>
<dbReference type="GO" id="GO:0006808">
    <property type="term" value="P:regulation of nitrogen utilization"/>
    <property type="evidence" value="ECO:0007669"/>
    <property type="project" value="InterPro"/>
</dbReference>
<dbReference type="Proteomes" id="UP001153076">
    <property type="component" value="Unassembled WGS sequence"/>
</dbReference>
<dbReference type="OrthoDB" id="2016645at2759"/>
<dbReference type="PANTHER" id="PTHR30115:SF11">
    <property type="entry name" value="NITROGEN REGULATORY PROTEIN P-II HOMOLOG"/>
    <property type="match status" value="1"/>
</dbReference>
<protein>
    <submittedName>
        <fullName evidence="1">Uncharacterized protein</fullName>
    </submittedName>
</protein>
<sequence>MAKTCGGAATTVAFAPIHHCLSSRDFFPSSIRSGSGYSQQFRFHVAFKRSNNSPAVPQIRAQSIPGRKRKGEENSKSKEVIVLWFAQFFLHRSALLSHAFQNLGWLFPAQGVGTALLKMGIRGVTVSDVRGFGAQGGVAERHAGSEFSEDKFVSKVKIEIVLSKDQENAERKQRGCLVDGMKCSNQIDLHELRCGRCKSSSVDPALQEHIHIKSK</sequence>
<gene>
    <name evidence="1" type="ORF">Cgig2_020555</name>
</gene>
<dbReference type="InterPro" id="IPR002187">
    <property type="entry name" value="N-reg_PII"/>
</dbReference>
<reference evidence="1" key="1">
    <citation type="submission" date="2022-04" db="EMBL/GenBank/DDBJ databases">
        <title>Carnegiea gigantea Genome sequencing and assembly v2.</title>
        <authorList>
            <person name="Copetti D."/>
            <person name="Sanderson M.J."/>
            <person name="Burquez A."/>
            <person name="Wojciechowski M.F."/>
        </authorList>
    </citation>
    <scope>NUCLEOTIDE SEQUENCE</scope>
    <source>
        <strain evidence="1">SGP5-SGP5p</strain>
        <tissue evidence="1">Aerial part</tissue>
    </source>
</reference>
<dbReference type="AlphaFoldDB" id="A0A9Q1JR35"/>
<accession>A0A9Q1JR35</accession>
<dbReference type="PRINTS" id="PR00340">
    <property type="entry name" value="PIIGLNB"/>
</dbReference>
<evidence type="ECO:0000313" key="2">
    <source>
        <dbReference type="Proteomes" id="UP001153076"/>
    </source>
</evidence>
<dbReference type="GO" id="GO:0005829">
    <property type="term" value="C:cytosol"/>
    <property type="evidence" value="ECO:0007669"/>
    <property type="project" value="TreeGrafter"/>
</dbReference>
<dbReference type="SUPFAM" id="SSF54913">
    <property type="entry name" value="GlnB-like"/>
    <property type="match status" value="1"/>
</dbReference>